<dbReference type="InterPro" id="IPR015943">
    <property type="entry name" value="WD40/YVTN_repeat-like_dom_sf"/>
</dbReference>
<feature type="domain" description="Pyrrolo-quinoline quinone repeat" evidence="2">
    <location>
        <begin position="380"/>
        <end position="442"/>
    </location>
</feature>
<dbReference type="SMART" id="SM00564">
    <property type="entry name" value="PQQ"/>
    <property type="match status" value="7"/>
</dbReference>
<dbReference type="PROSITE" id="PS51257">
    <property type="entry name" value="PROKAR_LIPOPROTEIN"/>
    <property type="match status" value="1"/>
</dbReference>
<dbReference type="Proteomes" id="UP000321638">
    <property type="component" value="Unassembled WGS sequence"/>
</dbReference>
<feature type="domain" description="Pyrrolo-quinoline quinone repeat" evidence="2">
    <location>
        <begin position="124"/>
        <end position="363"/>
    </location>
</feature>
<dbReference type="InterPro" id="IPR002372">
    <property type="entry name" value="PQQ_rpt_dom"/>
</dbReference>
<dbReference type="PANTHER" id="PTHR34512">
    <property type="entry name" value="CELL SURFACE PROTEIN"/>
    <property type="match status" value="1"/>
</dbReference>
<protein>
    <submittedName>
        <fullName evidence="3">Pyrrolo-quinoline quinone</fullName>
    </submittedName>
</protein>
<comment type="caution">
    <text evidence="3">The sequence shown here is derived from an EMBL/GenBank/DDBJ whole genome shotgun (WGS) entry which is preliminary data.</text>
</comment>
<dbReference type="OrthoDB" id="5290752at2"/>
<dbReference type="AlphaFoldDB" id="A0A5C8PVU6"/>
<accession>A0A5C8PVU6</accession>
<dbReference type="Pfam" id="PF13360">
    <property type="entry name" value="PQQ_2"/>
    <property type="match status" value="2"/>
</dbReference>
<evidence type="ECO:0000313" key="3">
    <source>
        <dbReference type="EMBL" id="TXL82306.1"/>
    </source>
</evidence>
<dbReference type="SUPFAM" id="SSF50998">
    <property type="entry name" value="Quinoprotein alcohol dehydrogenase-like"/>
    <property type="match status" value="1"/>
</dbReference>
<feature type="chain" id="PRO_5023038349" evidence="1">
    <location>
        <begin position="22"/>
        <end position="443"/>
    </location>
</feature>
<dbReference type="PANTHER" id="PTHR34512:SF30">
    <property type="entry name" value="OUTER MEMBRANE PROTEIN ASSEMBLY FACTOR BAMB"/>
    <property type="match status" value="1"/>
</dbReference>
<organism evidence="3 4">
    <name type="scientific">Vineibacter terrae</name>
    <dbReference type="NCBI Taxonomy" id="2586908"/>
    <lineage>
        <taxon>Bacteria</taxon>
        <taxon>Pseudomonadati</taxon>
        <taxon>Pseudomonadota</taxon>
        <taxon>Alphaproteobacteria</taxon>
        <taxon>Hyphomicrobiales</taxon>
        <taxon>Vineibacter</taxon>
    </lineage>
</organism>
<gene>
    <name evidence="3" type="ORF">FHP25_01005</name>
</gene>
<dbReference type="EMBL" id="VDUZ01000001">
    <property type="protein sequence ID" value="TXL82306.1"/>
    <property type="molecule type" value="Genomic_DNA"/>
</dbReference>
<dbReference type="Gene3D" id="2.130.10.10">
    <property type="entry name" value="YVTN repeat-like/Quinoprotein amine dehydrogenase"/>
    <property type="match status" value="1"/>
</dbReference>
<evidence type="ECO:0000313" key="4">
    <source>
        <dbReference type="Proteomes" id="UP000321638"/>
    </source>
</evidence>
<feature type="signal peptide" evidence="1">
    <location>
        <begin position="1"/>
        <end position="21"/>
    </location>
</feature>
<keyword evidence="4" id="KW-1185">Reference proteome</keyword>
<evidence type="ECO:0000259" key="2">
    <source>
        <dbReference type="Pfam" id="PF13360"/>
    </source>
</evidence>
<evidence type="ECO:0000256" key="1">
    <source>
        <dbReference type="SAM" id="SignalP"/>
    </source>
</evidence>
<dbReference type="RefSeq" id="WP_147845012.1">
    <property type="nucleotide sequence ID" value="NZ_VDUZ01000001.1"/>
</dbReference>
<proteinExistence type="predicted"/>
<reference evidence="3 4" key="1">
    <citation type="submission" date="2019-06" db="EMBL/GenBank/DDBJ databases">
        <title>New taxonomy in bacterial strain CC-CFT640, isolated from vineyard.</title>
        <authorList>
            <person name="Lin S.-Y."/>
            <person name="Tsai C.-F."/>
            <person name="Young C.-C."/>
        </authorList>
    </citation>
    <scope>NUCLEOTIDE SEQUENCE [LARGE SCALE GENOMIC DNA]</scope>
    <source>
        <strain evidence="3 4">CC-CFT640</strain>
    </source>
</reference>
<sequence>MKQPASLRMAVVPLLAAGAVALGGCDIFGDSKGPPLPGTRTSVLGQQTEVKPDGVADVRLPRPVVNDSWPQSGGFANFAMHHLELGENPQVAWSADVGVGSGSERQLLAPPVIADGKVFVKDAESTVSAFEAATGKLLWRKTLTNDKTRDNDEFGGGLAYYSGRLFVTTGFAYVFSLDPNTGEEVWRAPVSAPVRGAPTVFQDRVLAITIDSRLHALAAGDGSEQWDYAALSETAAFMAGTSPSASGDLVVAPFSSGELVALRIDTGKQVWNESLIGQRRGASGPVAAMVDIRGRPVIDRDRAIAMGSAGQIAAIDLRTGARIWEKQVSGAQTPWVAGSQVFVVSGSAEVICLNRNDGKVAWVTPLTAFKDEKKREPVLWAGPVLAGDRLLLGSSTGELLSLSPYDGRALGKIDLHSPIMIAPVVADRTVYVLTDHGRLIALR</sequence>
<dbReference type="InterPro" id="IPR018391">
    <property type="entry name" value="PQQ_b-propeller_rpt"/>
</dbReference>
<keyword evidence="1" id="KW-0732">Signal</keyword>
<dbReference type="InterPro" id="IPR011047">
    <property type="entry name" value="Quinoprotein_ADH-like_sf"/>
</dbReference>
<name>A0A5C8PVU6_9HYPH</name>